<gene>
    <name evidence="1" type="ORF">GLO26_11725</name>
</gene>
<dbReference type="RefSeq" id="WP_187949248.1">
    <property type="nucleotide sequence ID" value="NZ_WNJQ01000026.1"/>
</dbReference>
<comment type="caution">
    <text evidence="1">The sequence shown here is derived from an EMBL/GenBank/DDBJ whole genome shotgun (WGS) entry which is preliminary data.</text>
</comment>
<proteinExistence type="predicted"/>
<evidence type="ECO:0000313" key="1">
    <source>
        <dbReference type="EMBL" id="MBC9826432.1"/>
    </source>
</evidence>
<dbReference type="Proteomes" id="UP000638836">
    <property type="component" value="Unassembled WGS sequence"/>
</dbReference>
<sequence length="85" mass="10438">MYHRETYKEMIAKIKVYEIEEAKLELILNELLEEQLLFKDNTFAYVGEARKTYEKLIKSRRYKNELIEVTNKIQLKRNKRKNKNI</sequence>
<reference evidence="1 2" key="1">
    <citation type="journal article" date="2020" name="Microorganisms">
        <title>New Insight into Antimicrobial Compounds from Food and Marine-Sourced Carnobacterium Species through Phenotype and Genome Analyses.</title>
        <authorList>
            <person name="Begrem S."/>
            <person name="Ivaniuk F."/>
            <person name="Gigout-Chevalier F."/>
            <person name="Kolypczuk L."/>
            <person name="Bonnetot S."/>
            <person name="Leroi F."/>
            <person name="Grovel O."/>
            <person name="Delbarre-Ladrat C."/>
            <person name="Passerini D."/>
        </authorList>
    </citation>
    <scope>NUCLEOTIDE SEQUENCE [LARGE SCALE GENOMIC DNA]</scope>
    <source>
        <strain evidence="1 2">MIP2551</strain>
    </source>
</reference>
<dbReference type="EMBL" id="WNJQ01000026">
    <property type="protein sequence ID" value="MBC9826432.1"/>
    <property type="molecule type" value="Genomic_DNA"/>
</dbReference>
<protein>
    <submittedName>
        <fullName evidence="1">Uncharacterized protein</fullName>
    </submittedName>
</protein>
<evidence type="ECO:0000313" key="2">
    <source>
        <dbReference type="Proteomes" id="UP000638836"/>
    </source>
</evidence>
<accession>A0ABR7TGJ0</accession>
<organism evidence="1 2">
    <name type="scientific">Carnobacterium inhibens</name>
    <dbReference type="NCBI Taxonomy" id="147709"/>
    <lineage>
        <taxon>Bacteria</taxon>
        <taxon>Bacillati</taxon>
        <taxon>Bacillota</taxon>
        <taxon>Bacilli</taxon>
        <taxon>Lactobacillales</taxon>
        <taxon>Carnobacteriaceae</taxon>
        <taxon>Carnobacterium</taxon>
    </lineage>
</organism>
<name>A0ABR7TGJ0_9LACT</name>
<keyword evidence="2" id="KW-1185">Reference proteome</keyword>